<sequence>MQADVNSIIDLDFRRANVCIKLSQTMLRDDPELAATWRDLHRDSTTTCFPHRQPFLTPLDLIGESVELLLPDPRYGYVAEWLDDWREASLSLGEDVCRERGITSRELDAVLNAELARRRDRDGREV</sequence>
<dbReference type="AlphaFoldDB" id="A0A7W6ZW23"/>
<accession>A0A7W6ZW23</accession>
<dbReference type="Proteomes" id="UP000543836">
    <property type="component" value="Unassembled WGS sequence"/>
</dbReference>
<organism evidence="1 2">
    <name type="scientific">Rhizobium leucaenae</name>
    <dbReference type="NCBI Taxonomy" id="29450"/>
    <lineage>
        <taxon>Bacteria</taxon>
        <taxon>Pseudomonadati</taxon>
        <taxon>Pseudomonadota</taxon>
        <taxon>Alphaproteobacteria</taxon>
        <taxon>Hyphomicrobiales</taxon>
        <taxon>Rhizobiaceae</taxon>
        <taxon>Rhizobium/Agrobacterium group</taxon>
        <taxon>Rhizobium</taxon>
    </lineage>
</organism>
<reference evidence="1 2" key="1">
    <citation type="submission" date="2020-08" db="EMBL/GenBank/DDBJ databases">
        <title>Genomic Encyclopedia of Type Strains, Phase IV (KMG-V): Genome sequencing to study the core and pangenomes of soil and plant-associated prokaryotes.</title>
        <authorList>
            <person name="Whitman W."/>
        </authorList>
    </citation>
    <scope>NUCLEOTIDE SEQUENCE [LARGE SCALE GENOMIC DNA]</scope>
    <source>
        <strain evidence="1 2">SEMIA 492</strain>
    </source>
</reference>
<evidence type="ECO:0000313" key="2">
    <source>
        <dbReference type="Proteomes" id="UP000543836"/>
    </source>
</evidence>
<comment type="caution">
    <text evidence="1">The sequence shown here is derived from an EMBL/GenBank/DDBJ whole genome shotgun (WGS) entry which is preliminary data.</text>
</comment>
<name>A0A7W6ZW23_9HYPH</name>
<dbReference type="EMBL" id="JACIIG010000007">
    <property type="protein sequence ID" value="MBB4569245.1"/>
    <property type="molecule type" value="Genomic_DNA"/>
</dbReference>
<proteinExistence type="predicted"/>
<evidence type="ECO:0000313" key="1">
    <source>
        <dbReference type="EMBL" id="MBB4569245.1"/>
    </source>
</evidence>
<protein>
    <submittedName>
        <fullName evidence="1">Uncharacterized protein</fullName>
    </submittedName>
</protein>
<keyword evidence="2" id="KW-1185">Reference proteome</keyword>
<dbReference type="RefSeq" id="WP_028752481.1">
    <property type="nucleotide sequence ID" value="NZ_JACIIG010000007.1"/>
</dbReference>
<dbReference type="GeneID" id="32528241"/>
<gene>
    <name evidence="1" type="ORF">GGE60_003364</name>
</gene>